<evidence type="ECO:0000256" key="4">
    <source>
        <dbReference type="ARBA" id="ARBA00022701"/>
    </source>
</evidence>
<dbReference type="GO" id="GO:0007020">
    <property type="term" value="P:microtubule nucleation"/>
    <property type="evidence" value="ECO:0007669"/>
    <property type="project" value="InterPro"/>
</dbReference>
<protein>
    <recommendedName>
        <fullName evidence="6">Spindle pole body component</fullName>
    </recommendedName>
</protein>
<evidence type="ECO:0000256" key="3">
    <source>
        <dbReference type="ARBA" id="ARBA00022490"/>
    </source>
</evidence>
<comment type="caution">
    <text evidence="9">The sequence shown here is derived from an EMBL/GenBank/DDBJ whole genome shotgun (WGS) entry which is preliminary data.</text>
</comment>
<dbReference type="InterPro" id="IPR007259">
    <property type="entry name" value="GCP"/>
</dbReference>
<dbReference type="GO" id="GO:0000930">
    <property type="term" value="C:gamma-tubulin complex"/>
    <property type="evidence" value="ECO:0007669"/>
    <property type="project" value="TreeGrafter"/>
</dbReference>
<dbReference type="Proteomes" id="UP001230188">
    <property type="component" value="Unassembled WGS sequence"/>
</dbReference>
<dbReference type="GO" id="GO:0051321">
    <property type="term" value="P:meiotic cell cycle"/>
    <property type="evidence" value="ECO:0007669"/>
    <property type="project" value="TreeGrafter"/>
</dbReference>
<evidence type="ECO:0000259" key="7">
    <source>
        <dbReference type="Pfam" id="PF04130"/>
    </source>
</evidence>
<organism evidence="9 10">
    <name type="scientific">Chrysophaeum taylorii</name>
    <dbReference type="NCBI Taxonomy" id="2483200"/>
    <lineage>
        <taxon>Eukaryota</taxon>
        <taxon>Sar</taxon>
        <taxon>Stramenopiles</taxon>
        <taxon>Ochrophyta</taxon>
        <taxon>Pelagophyceae</taxon>
        <taxon>Pelagomonadales</taxon>
        <taxon>Pelagomonadaceae</taxon>
        <taxon>Chrysophaeum</taxon>
    </lineage>
</organism>
<evidence type="ECO:0000256" key="5">
    <source>
        <dbReference type="ARBA" id="ARBA00023212"/>
    </source>
</evidence>
<dbReference type="PANTHER" id="PTHR19302">
    <property type="entry name" value="GAMMA TUBULIN COMPLEX PROTEIN"/>
    <property type="match status" value="1"/>
</dbReference>
<evidence type="ECO:0000313" key="9">
    <source>
        <dbReference type="EMBL" id="KAJ8600795.1"/>
    </source>
</evidence>
<dbReference type="Pfam" id="PF04130">
    <property type="entry name" value="GCP_C_terminal"/>
    <property type="match status" value="1"/>
</dbReference>
<dbReference type="InterPro" id="IPR041470">
    <property type="entry name" value="GCP_N"/>
</dbReference>
<evidence type="ECO:0000259" key="8">
    <source>
        <dbReference type="Pfam" id="PF17681"/>
    </source>
</evidence>
<evidence type="ECO:0000313" key="10">
    <source>
        <dbReference type="Proteomes" id="UP001230188"/>
    </source>
</evidence>
<feature type="domain" description="Gamma tubulin complex component protein N-terminal" evidence="8">
    <location>
        <begin position="15"/>
        <end position="217"/>
    </location>
</feature>
<dbReference type="AlphaFoldDB" id="A0AAD7XLU8"/>
<dbReference type="GO" id="GO:0043015">
    <property type="term" value="F:gamma-tubulin binding"/>
    <property type="evidence" value="ECO:0007669"/>
    <property type="project" value="InterPro"/>
</dbReference>
<proteinExistence type="inferred from homology"/>
<dbReference type="InterPro" id="IPR040457">
    <property type="entry name" value="GCP_C"/>
</dbReference>
<dbReference type="GO" id="GO:0031122">
    <property type="term" value="P:cytoplasmic microtubule organization"/>
    <property type="evidence" value="ECO:0007669"/>
    <property type="project" value="TreeGrafter"/>
</dbReference>
<evidence type="ECO:0000256" key="2">
    <source>
        <dbReference type="ARBA" id="ARBA00010337"/>
    </source>
</evidence>
<dbReference type="Gene3D" id="1.20.120.1900">
    <property type="entry name" value="Gamma-tubulin complex, C-terminal domain"/>
    <property type="match status" value="1"/>
</dbReference>
<keyword evidence="4 6" id="KW-0493">Microtubule</keyword>
<evidence type="ECO:0000256" key="1">
    <source>
        <dbReference type="ARBA" id="ARBA00004267"/>
    </source>
</evidence>
<dbReference type="EMBL" id="JAQMWT010000475">
    <property type="protein sequence ID" value="KAJ8600795.1"/>
    <property type="molecule type" value="Genomic_DNA"/>
</dbReference>
<dbReference type="GO" id="GO:0000922">
    <property type="term" value="C:spindle pole"/>
    <property type="evidence" value="ECO:0007669"/>
    <property type="project" value="InterPro"/>
</dbReference>
<dbReference type="GO" id="GO:0005874">
    <property type="term" value="C:microtubule"/>
    <property type="evidence" value="ECO:0007669"/>
    <property type="project" value="UniProtKB-KW"/>
</dbReference>
<dbReference type="InterPro" id="IPR042241">
    <property type="entry name" value="GCP_C_sf"/>
</dbReference>
<accession>A0AAD7XLU8</accession>
<dbReference type="GO" id="GO:0000278">
    <property type="term" value="P:mitotic cell cycle"/>
    <property type="evidence" value="ECO:0007669"/>
    <property type="project" value="TreeGrafter"/>
</dbReference>
<gene>
    <name evidence="9" type="ORF">CTAYLR_010619</name>
</gene>
<feature type="domain" description="Gamma tubulin complex component C-terminal" evidence="7">
    <location>
        <begin position="657"/>
        <end position="844"/>
    </location>
</feature>
<evidence type="ECO:0000256" key="6">
    <source>
        <dbReference type="RuleBase" id="RU363050"/>
    </source>
</evidence>
<sequence>METWCGVAGQGLQAELCYALLGYTGSVIRREACDGSCSARFRVAPTVDFLAAWEREAVEACVAPGAWYAACREHAEALLEDPGSCARRAVAREASAILDEYAGVVVAAEEKLACECGVIEGPARLRFETEAWGAPLAAVCECLWSLRRVEPRGGAVVDALRKRARAAGAPKVASVLRRLAASAAQVFLRQLCAWCTSGETVDPHGEFFIEGKQAETLASEEARARAKFVGEALRVLRAADDRGRGASKKKYAPADAEVEAWVRRWAALVEACGQRSSDAAQAVAIEARVARDLDGLVADTEAVVARKLLEAVEDAGLYAALCSLAGVALLRCGPLWQRALELARPGLNSAPDDDDAPLLVQRALEDASRELWDDEPRENEAYHFWTALLADATPPRGMKISDAPKRRRGLDDGDAFAATIAAVADGSVGVVADPQGFEWRAPRTDHKARYELGGGETSWTRDARLRLGPGASLSTVAARRLEARAWRCELAFRWDAEGATPRRAAISFDSVRVSAGDDARPGLGDAGCRLVVEARGREIAARDAGRMNSVAGLRLVVEQKRDAFDPREWRLETNLYDDDNNDDDKALAVVSFLADLATLVGRDRAVVAARVPSGCRPLAISRFAFCHTDGEPAAIHPPTRSLAGRAALADRRAERAASAWRDALRVVAAPRWPLDDLLLDSKALAAYNAAFRRLVVARRATADLDAVWKVLAASSRAPSRHADEARARRHLWALHARASHLSRSIATWLQRDAVEPSWRDLRDRLRCPADFARVERTHADFLVQLAQALLVDDKNADEALNHVFANAARLSAFLQAHAAAPEDAPASALAKLGADFRAAAAALFALPQLRTPLEATADFSGWFADLRRRRTPLVSTTTTTTTGEEITRWGASDSPLLRGWS</sequence>
<dbReference type="PANTHER" id="PTHR19302:SF27">
    <property type="entry name" value="GAMMA-TUBULIN COMPLEX COMPONENT 4"/>
    <property type="match status" value="1"/>
</dbReference>
<keyword evidence="5 6" id="KW-0206">Cytoskeleton</keyword>
<comment type="subcellular location">
    <subcellularLocation>
        <location evidence="1 6">Cytoplasm</location>
        <location evidence="1 6">Cytoskeleton</location>
        <location evidence="1 6">Microtubule organizing center</location>
    </subcellularLocation>
</comment>
<name>A0AAD7XLU8_9STRA</name>
<dbReference type="Pfam" id="PF17681">
    <property type="entry name" value="GCP_N_terminal"/>
    <property type="match status" value="1"/>
</dbReference>
<dbReference type="GO" id="GO:0051225">
    <property type="term" value="P:spindle assembly"/>
    <property type="evidence" value="ECO:0007669"/>
    <property type="project" value="TreeGrafter"/>
</dbReference>
<dbReference type="GO" id="GO:0051011">
    <property type="term" value="F:microtubule minus-end binding"/>
    <property type="evidence" value="ECO:0007669"/>
    <property type="project" value="TreeGrafter"/>
</dbReference>
<keyword evidence="3 6" id="KW-0963">Cytoplasm</keyword>
<reference evidence="9" key="1">
    <citation type="submission" date="2023-01" db="EMBL/GenBank/DDBJ databases">
        <title>Metagenome sequencing of chrysophaentin producing Chrysophaeum taylorii.</title>
        <authorList>
            <person name="Davison J."/>
            <person name="Bewley C."/>
        </authorList>
    </citation>
    <scope>NUCLEOTIDE SEQUENCE</scope>
    <source>
        <strain evidence="9">NIES-1699</strain>
    </source>
</reference>
<keyword evidence="10" id="KW-1185">Reference proteome</keyword>
<comment type="similarity">
    <text evidence="2 6">Belongs to the TUBGCP family.</text>
</comment>